<gene>
    <name evidence="2" type="ORF">JCM21738_5611</name>
</gene>
<keyword evidence="3" id="KW-1185">Reference proteome</keyword>
<evidence type="ECO:0000259" key="1">
    <source>
        <dbReference type="Pfam" id="PF19658"/>
    </source>
</evidence>
<evidence type="ECO:0000313" key="2">
    <source>
        <dbReference type="EMBL" id="GAE48464.1"/>
    </source>
</evidence>
<dbReference type="Proteomes" id="UP000018949">
    <property type="component" value="Unassembled WGS sequence"/>
</dbReference>
<organism evidence="2 3">
    <name type="scientific">Mesobacillus boroniphilus JCM 21738</name>
    <dbReference type="NCBI Taxonomy" id="1294265"/>
    <lineage>
        <taxon>Bacteria</taxon>
        <taxon>Bacillati</taxon>
        <taxon>Bacillota</taxon>
        <taxon>Bacilli</taxon>
        <taxon>Bacillales</taxon>
        <taxon>Bacillaceae</taxon>
        <taxon>Mesobacillus</taxon>
    </lineage>
</organism>
<evidence type="ECO:0000313" key="3">
    <source>
        <dbReference type="Proteomes" id="UP000018949"/>
    </source>
</evidence>
<dbReference type="InterPro" id="IPR046159">
    <property type="entry name" value="DUF6161"/>
</dbReference>
<dbReference type="EMBL" id="BAUW01000228">
    <property type="protein sequence ID" value="GAE48464.1"/>
    <property type="molecule type" value="Genomic_DNA"/>
</dbReference>
<dbReference type="AlphaFoldDB" id="W4RXU6"/>
<comment type="caution">
    <text evidence="2">The sequence shown here is derived from an EMBL/GenBank/DDBJ whole genome shotgun (WGS) entry which is preliminary data.</text>
</comment>
<reference evidence="2 3" key="1">
    <citation type="submission" date="2013-12" db="EMBL/GenBank/DDBJ databases">
        <title>NBRP : Genome information of microbial organism related human and environment.</title>
        <authorList>
            <person name="Hattori M."/>
            <person name="Oshima K."/>
            <person name="Inaba H."/>
            <person name="Suda W."/>
            <person name="Sakamoto M."/>
            <person name="Iino T."/>
            <person name="Kitahara M."/>
            <person name="Oshida Y."/>
            <person name="Iida T."/>
            <person name="Kudo T."/>
            <person name="Itoh T."/>
            <person name="Ahmed I."/>
            <person name="Ohkuma M."/>
        </authorList>
    </citation>
    <scope>NUCLEOTIDE SEQUENCE [LARGE SCALE GENOMIC DNA]</scope>
    <source>
        <strain evidence="2 3">JCM 21738</strain>
    </source>
</reference>
<protein>
    <recommendedName>
        <fullName evidence="1">DUF6161 domain-containing protein</fullName>
    </recommendedName>
</protein>
<dbReference type="Pfam" id="PF19658">
    <property type="entry name" value="DUF6161"/>
    <property type="match status" value="1"/>
</dbReference>
<accession>W4RXU6</accession>
<proteinExistence type="predicted"/>
<name>W4RXU6_9BACI</name>
<feature type="domain" description="DUF6161" evidence="1">
    <location>
        <begin position="2"/>
        <end position="43"/>
    </location>
</feature>
<sequence length="60" mass="6438">MQLTHLYLALINENAITTEERSIVLQALFSRADTGLLKGDSSPTIPDSGLIGQLLKANGK</sequence>